<reference evidence="2" key="1">
    <citation type="journal article" date="2024" name="J. Gen. Virol.">
        <title>Novel phages of Pseudomonas syringae unveil numerous potential auxiliary metabolic genes.</title>
        <authorList>
            <person name="Feltin C."/>
            <person name="Garneau J.R."/>
            <person name="Morris C.E."/>
            <person name="Berard A."/>
            <person name="Torres-Barcelo C."/>
        </authorList>
    </citation>
    <scope>NUCLEOTIDE SEQUENCE</scope>
</reference>
<protein>
    <submittedName>
        <fullName evidence="2">Internal virion protein</fullName>
    </submittedName>
</protein>
<proteinExistence type="predicted"/>
<evidence type="ECO:0000313" key="2">
    <source>
        <dbReference type="EMBL" id="XAI70256.1"/>
    </source>
</evidence>
<organism evidence="2">
    <name type="scientific">Pseudomonas phage Drael01</name>
    <dbReference type="NCBI Taxonomy" id="3138533"/>
    <lineage>
        <taxon>Viruses</taxon>
    </lineage>
</organism>
<sequence length="1250" mass="134124">MLVDPKVYDSPEFDAPLPERAQAAQGNYTAPEPAPQSTVLTGQASTAAAFIQQQQNARVGVTTMESVDAALQEGSVGAALRKYSAPDFATDPTFNAGSRIPHMETQLSKDDREYLLESKSNEEFDYRAEGIQRFSRNVQLMGDNAAASFLATAIDPAYLAIDAVSMGAGHLAAIARIGRVGQRLAVAGVAGGGAVGVSMLENESRPVTTTEVVLGALINGAASAAFYSPITRSIHPHDPDFPSTPLHDVANNGRVEPTVGGATGDAVVEVVPVYQKTFKANAEPVHTGSGTTAKATLMRMSSDTTDPLLATMATRMGALLGDADVPIQSVKGLKQSFYDMGTGKISMREGASDWVHMHEIAHSLTAERIRYGRANPETPLGKVSAEIEALHAQVKQAVQGKNLDGISQYLTKNVDEFMAGLYSGHKPFYDALKAIPVQGGNALSAFVNSVRKVLGLGATDVNALTKALGLTDDLMTKPLKVKTTTVDPNGMYRTFTRDLMHEPPSEPSRLAEAIVQNADSTSQRIAKGISWSLHKTLSSFSPEMRSLANTLVDDPLDMAGDSVVSQTRAARADLAPHQYKYEDALKRSLADAGFGVLKRIVQPKQALAAQGAIERKVMLEMLAREASTRLGRVHPVNPDAAIKGMADSLDTLSRASLAEMKAAGVRGAEDVAESSGYFSRRWDINKIEDIEGKLIASGLTESAARSRVVRALAQGMRRANGWEEDLASDIAKAVIDRTRRKGYFEDSAFRSHIGNDNLAEVRDILEGAGLRGERLQRALDVMAGVTDEAGKTAILKHRIDIDMKAGLVLPDGSAVTIADMLDSNLTNITERYLDTVSGRVGLARKGIEDQSKLDALRKTALSSIKNESERGRAAKLIDDTVAAIKGQPVGEDMPALMRASQSVTRMVGLASSGLWQVTEYAPMMARYGALKTMGYMFRELPGARSLFDSVRKDAGAAAQLKDILTRNSSADIRMRPFVQRLEDNFEIPASANVQLALSQAQQLVPYLNAQKYVQTHQARVMANLMVDSLTKAARGDVRARHAFEQYGLKPHIMEELAEDIKRHGMDTAKWSDGTWDKVRGPLTKAADEAVLRNRTGEIPAFAQFSQLGKFVFTFRSFVLGAHNKVLAGTTYRDGLAGISLTMLYQYPLAMMATAANATIQGKAIKDEQELAAKAFGQMGAFGLFSDVFGIVSGQKQQFGAPGLIAIDRLYKTLGQAAQGNLGAAAESATSATPILSIIPGVRAIGAALKE</sequence>
<accession>A0AAU6W0Q1</accession>
<evidence type="ECO:0000256" key="1">
    <source>
        <dbReference type="SAM" id="MobiDB-lite"/>
    </source>
</evidence>
<gene>
    <name evidence="2" type="ORF">Drael01_00026</name>
</gene>
<name>A0AAU6W0Q1_9VIRU</name>
<feature type="region of interest" description="Disordered" evidence="1">
    <location>
        <begin position="1"/>
        <end position="37"/>
    </location>
</feature>
<dbReference type="EMBL" id="PP179320">
    <property type="protein sequence ID" value="XAI70256.1"/>
    <property type="molecule type" value="Genomic_DNA"/>
</dbReference>